<comment type="caution">
    <text evidence="3">The sequence shown here is derived from an EMBL/GenBank/DDBJ whole genome shotgun (WGS) entry which is preliminary data.</text>
</comment>
<feature type="non-terminal residue" evidence="3">
    <location>
        <position position="1"/>
    </location>
</feature>
<dbReference type="Gene3D" id="1.25.10.10">
    <property type="entry name" value="Leucine-rich Repeat Variant"/>
    <property type="match status" value="1"/>
</dbReference>
<dbReference type="SUPFAM" id="SSF48371">
    <property type="entry name" value="ARM repeat"/>
    <property type="match status" value="1"/>
</dbReference>
<comment type="subunit">
    <text evidence="1">Component of the CIA complex.</text>
</comment>
<dbReference type="Proteomes" id="UP001174909">
    <property type="component" value="Unassembled WGS sequence"/>
</dbReference>
<keyword evidence="1" id="KW-0963">Cytoplasm</keyword>
<dbReference type="GO" id="GO:0097361">
    <property type="term" value="C:cytosolic [4Fe-4S] assembly targeting complex"/>
    <property type="evidence" value="ECO:0007669"/>
    <property type="project" value="UniProtKB-UniRule"/>
</dbReference>
<comment type="function">
    <text evidence="1">Key component of the cytosolic iron-sulfur protein assembly (CIA) complex, a multiprotein complex that mediates the incorporation of iron-sulfur cluster into apoproteins specifically involved in DNA metabolism and genomic integrity. In the CIA complex, MMS19 acts as an adapter between early-acting CIA components and a subset of cellular target iron-sulfur proteins.</text>
</comment>
<protein>
    <recommendedName>
        <fullName evidence="1">MMS19 nucleotide excision repair protein</fullName>
    </recommendedName>
</protein>
<keyword evidence="4" id="KW-1185">Reference proteome</keyword>
<reference evidence="3" key="1">
    <citation type="submission" date="2023-03" db="EMBL/GenBank/DDBJ databases">
        <authorList>
            <person name="Steffen K."/>
            <person name="Cardenas P."/>
        </authorList>
    </citation>
    <scope>NUCLEOTIDE SEQUENCE</scope>
</reference>
<comment type="similarity">
    <text evidence="1">Belongs to the MET18/MMS19 family.</text>
</comment>
<dbReference type="GO" id="GO:0005634">
    <property type="term" value="C:nucleus"/>
    <property type="evidence" value="ECO:0007669"/>
    <property type="project" value="UniProtKB-SubCell"/>
</dbReference>
<accession>A0AA35X8B5</accession>
<evidence type="ECO:0000313" key="3">
    <source>
        <dbReference type="EMBL" id="CAI8049148.1"/>
    </source>
</evidence>
<keyword evidence="1" id="KW-0206">Cytoskeleton</keyword>
<comment type="subcellular location">
    <subcellularLocation>
        <location evidence="1">Cytoplasm</location>
        <location evidence="1">Cytoskeleton</location>
        <location evidence="1">Spindle</location>
    </subcellularLocation>
    <subcellularLocation>
        <location evidence="1">Nucleus</location>
    </subcellularLocation>
</comment>
<dbReference type="InterPro" id="IPR016024">
    <property type="entry name" value="ARM-type_fold"/>
</dbReference>
<evidence type="ECO:0000256" key="1">
    <source>
        <dbReference type="RuleBase" id="RU367072"/>
    </source>
</evidence>
<dbReference type="GO" id="GO:0006281">
    <property type="term" value="P:DNA repair"/>
    <property type="evidence" value="ECO:0007669"/>
    <property type="project" value="UniProtKB-UniRule"/>
</dbReference>
<keyword evidence="1" id="KW-0539">Nucleus</keyword>
<dbReference type="GO" id="GO:0016226">
    <property type="term" value="P:iron-sulfur cluster assembly"/>
    <property type="evidence" value="ECO:0007669"/>
    <property type="project" value="UniProtKB-UniRule"/>
</dbReference>
<gene>
    <name evidence="3" type="ORF">GBAR_LOCUS27063</name>
</gene>
<sequence length="535" mass="58815">MVVNQRVSSDDVVVISRAIYSQVYNQSLPQGERRLVYTILDYFLSDYTQAVKEMGSEFVLGYIQTMDGEKDPRNLVIALNSVHRIVLSVPFEVLAEDLFEVVACYFPIDFTPPPDDPHVVSKEQLVLTLRNCLTSTPKFTELCLPLMLEKVTSDLLSAKLDSLLTIAAGCHTFDPKVLHTHLQPLWTAIWKEILQPVSDEVEAAGAQCLESMSQSLAAGTGGERVGEFTEMVLKDCSRHLMDLELKLLGPASRALHAVARGCGQACRTITAASVPLLLNQFHSRSAVTQKKAFLQVLAEFINILHRFHGEKEPCPLDNLKTELISLVVSSVRGGTQSLVETGLEVCRGLLVLRGFLDDKEVLMLVEHVKQLALCSSESLAVRERSCDVLGCVSQSYPHIAREEIVPPLLQRFTPGLPLETDHMGVQSETISLPDMSRVLVSLSSSQELQELTLPVFVAVLEQLLLTTELVETSEAVVGHLSQLVENTVSGGGSVGTRFVHKVVAERILVLCVLPSLPESSAGRMFTEKAVLQQCH</sequence>
<dbReference type="EMBL" id="CASHTH010003779">
    <property type="protein sequence ID" value="CAI8049148.1"/>
    <property type="molecule type" value="Genomic_DNA"/>
</dbReference>
<dbReference type="GO" id="GO:0051604">
    <property type="term" value="P:protein maturation"/>
    <property type="evidence" value="ECO:0007669"/>
    <property type="project" value="UniProtKB-UniRule"/>
</dbReference>
<keyword evidence="1" id="KW-0234">DNA repair</keyword>
<evidence type="ECO:0000313" key="4">
    <source>
        <dbReference type="Proteomes" id="UP001174909"/>
    </source>
</evidence>
<dbReference type="PANTHER" id="PTHR12891:SF0">
    <property type="entry name" value="MMS19 NUCLEOTIDE EXCISION REPAIR PROTEIN HOMOLOG"/>
    <property type="match status" value="1"/>
</dbReference>
<dbReference type="InterPro" id="IPR029240">
    <property type="entry name" value="MMS19_N"/>
</dbReference>
<dbReference type="AlphaFoldDB" id="A0AA35X8B5"/>
<dbReference type="PANTHER" id="PTHR12891">
    <property type="entry name" value="DNA REPAIR/TRANSCRIPTION PROTEIN MET18/MMS19"/>
    <property type="match status" value="1"/>
</dbReference>
<name>A0AA35X8B5_GEOBA</name>
<dbReference type="InterPro" id="IPR011989">
    <property type="entry name" value="ARM-like"/>
</dbReference>
<proteinExistence type="inferred from homology"/>
<evidence type="ECO:0000259" key="2">
    <source>
        <dbReference type="Pfam" id="PF14500"/>
    </source>
</evidence>
<dbReference type="GO" id="GO:0005819">
    <property type="term" value="C:spindle"/>
    <property type="evidence" value="ECO:0007669"/>
    <property type="project" value="UniProtKB-SubCell"/>
</dbReference>
<dbReference type="InterPro" id="IPR039920">
    <property type="entry name" value="MMS19"/>
</dbReference>
<keyword evidence="1" id="KW-0227">DNA damage</keyword>
<feature type="domain" description="MMS19 N-terminal" evidence="2">
    <location>
        <begin position="5"/>
        <end position="195"/>
    </location>
</feature>
<organism evidence="3 4">
    <name type="scientific">Geodia barretti</name>
    <name type="common">Barrett's horny sponge</name>
    <dbReference type="NCBI Taxonomy" id="519541"/>
    <lineage>
        <taxon>Eukaryota</taxon>
        <taxon>Metazoa</taxon>
        <taxon>Porifera</taxon>
        <taxon>Demospongiae</taxon>
        <taxon>Heteroscleromorpha</taxon>
        <taxon>Tetractinellida</taxon>
        <taxon>Astrophorina</taxon>
        <taxon>Geodiidae</taxon>
        <taxon>Geodia</taxon>
    </lineage>
</organism>
<dbReference type="Pfam" id="PF14500">
    <property type="entry name" value="MMS19_N"/>
    <property type="match status" value="1"/>
</dbReference>